<protein>
    <submittedName>
        <fullName evidence="2">Uncharacterized protein</fullName>
    </submittedName>
</protein>
<proteinExistence type="predicted"/>
<keyword evidence="1" id="KW-0812">Transmembrane</keyword>
<feature type="transmembrane region" description="Helical" evidence="1">
    <location>
        <begin position="77"/>
        <end position="99"/>
    </location>
</feature>
<accession>A0A285VAH9</accession>
<evidence type="ECO:0000256" key="1">
    <source>
        <dbReference type="SAM" id="Phobius"/>
    </source>
</evidence>
<name>A0A285VAH9_9MICO</name>
<feature type="transmembrane region" description="Helical" evidence="1">
    <location>
        <begin position="51"/>
        <end position="70"/>
    </location>
</feature>
<sequence length="123" mass="13345">MRTSRDRRVRRTYEHGRRAKIIALVYLGIVLLSALPTLLEEATGTADGSFSFLLVMLTTAPLILLILPFGEMVPGGAAGYVIGWLIVVTVALVQAWVIWRVLRGRATTEPGSGKAQPGRSASR</sequence>
<reference evidence="3" key="1">
    <citation type="submission" date="2017-08" db="EMBL/GenBank/DDBJ databases">
        <authorList>
            <person name="Varghese N."/>
            <person name="Submissions S."/>
        </authorList>
    </citation>
    <scope>NUCLEOTIDE SEQUENCE [LARGE SCALE GENOMIC DNA]</scope>
    <source>
        <strain evidence="3">USBA17B2</strain>
    </source>
</reference>
<dbReference type="Pfam" id="PF25637">
    <property type="entry name" value="DUF7942"/>
    <property type="match status" value="1"/>
</dbReference>
<feature type="transmembrane region" description="Helical" evidence="1">
    <location>
        <begin position="21"/>
        <end position="39"/>
    </location>
</feature>
<dbReference type="NCBIfam" id="NF046119">
    <property type="entry name" value="memb_SCO4225"/>
    <property type="match status" value="1"/>
</dbReference>
<keyword evidence="1" id="KW-1133">Transmembrane helix</keyword>
<keyword evidence="3" id="KW-1185">Reference proteome</keyword>
<evidence type="ECO:0000313" key="3">
    <source>
        <dbReference type="Proteomes" id="UP000219688"/>
    </source>
</evidence>
<organism evidence="2 3">
    <name type="scientific">Ornithinimicrobium cerasi</name>
    <dbReference type="NCBI Taxonomy" id="2248773"/>
    <lineage>
        <taxon>Bacteria</taxon>
        <taxon>Bacillati</taxon>
        <taxon>Actinomycetota</taxon>
        <taxon>Actinomycetes</taxon>
        <taxon>Micrococcales</taxon>
        <taxon>Ornithinimicrobiaceae</taxon>
        <taxon>Ornithinimicrobium</taxon>
    </lineage>
</organism>
<keyword evidence="1" id="KW-0472">Membrane</keyword>
<gene>
    <name evidence="2" type="ORF">SAMN05421879_10137</name>
</gene>
<dbReference type="Proteomes" id="UP000219688">
    <property type="component" value="Unassembled WGS sequence"/>
</dbReference>
<evidence type="ECO:0000313" key="2">
    <source>
        <dbReference type="EMBL" id="SOC51125.1"/>
    </source>
</evidence>
<dbReference type="EMBL" id="OBQK01000001">
    <property type="protein sequence ID" value="SOC51125.1"/>
    <property type="molecule type" value="Genomic_DNA"/>
</dbReference>
<dbReference type="InterPro" id="IPR057702">
    <property type="entry name" value="DUF7942"/>
</dbReference>
<dbReference type="AlphaFoldDB" id="A0A285VAH9"/>